<name>A0A6M0SEW7_9CYAN</name>
<proteinExistence type="predicted"/>
<reference evidence="1 2" key="1">
    <citation type="journal article" date="2020" name="Microb. Ecol.">
        <title>Ecogenomics of the Marine Benthic Filamentous Cyanobacterium Adonisia.</title>
        <authorList>
            <person name="Walter J.M."/>
            <person name="Coutinho F.H."/>
            <person name="Leomil L."/>
            <person name="Hargreaves P.I."/>
            <person name="Campeao M.E."/>
            <person name="Vieira V.V."/>
            <person name="Silva B.S."/>
            <person name="Fistarol G.O."/>
            <person name="Salomon P.S."/>
            <person name="Sawabe T."/>
            <person name="Mino S."/>
            <person name="Hosokawa M."/>
            <person name="Miyashita H."/>
            <person name="Maruyama F."/>
            <person name="van Verk M.C."/>
            <person name="Dutilh B.E."/>
            <person name="Thompson C.C."/>
            <person name="Thompson F.L."/>
        </authorList>
    </citation>
    <scope>NUCLEOTIDE SEQUENCE [LARGE SCALE GENOMIC DNA]</scope>
    <source>
        <strain evidence="1 2">CCMR0082</strain>
    </source>
</reference>
<comment type="caution">
    <text evidence="1">The sequence shown here is derived from an EMBL/GenBank/DDBJ whole genome shotgun (WGS) entry which is preliminary data.</text>
</comment>
<evidence type="ECO:0000313" key="2">
    <source>
        <dbReference type="Proteomes" id="UP000473574"/>
    </source>
</evidence>
<accession>A0A6M0SEW7</accession>
<sequence>MIRGSQHLLTLMVGPAVPVPVPQTVLDALTEVSISISARSASGFQLSFEISNNSPLQTLFLLSGGATIPLLRVVIVVTVNGTPQVLIDGVVKEHSIAPGVGSQPATLTIMGSDLTEVMNYPRFSNPPGTPFPAMPPFTRVLTILAKYAALGIIPKALPSVLLDVPLPTDRVPQQKGTDLDYIQQLADEVGYVFYLEPGPAPLTSCAYWGPEIKVGQPQPALNVDMDAYTNVESLSFRFDDSAKVLPIVTVQNPTTKVPIPIPIPDITPLNPLLGAVSPIPQQFEVISDSAKYSPVRATMMGLAKAARSAEAVTGSGSLDVLRYGRLLKARELVGVRGAGVAFDGLYYVNNVTHTITRDAHKQSFELSRNGLVSTVSQVPAS</sequence>
<protein>
    <recommendedName>
        <fullName evidence="3">Phage protein D</fullName>
    </recommendedName>
</protein>
<dbReference type="RefSeq" id="WP_163668117.1">
    <property type="nucleotide sequence ID" value="NZ_QZCE01000002.1"/>
</dbReference>
<gene>
    <name evidence="1" type="ORF">D0962_26090</name>
</gene>
<dbReference type="Proteomes" id="UP000473574">
    <property type="component" value="Unassembled WGS sequence"/>
</dbReference>
<organism evidence="1 2">
    <name type="scientific">Adonisia turfae CCMR0082</name>
    <dbReference type="NCBI Taxonomy" id="2304604"/>
    <lineage>
        <taxon>Bacteria</taxon>
        <taxon>Bacillati</taxon>
        <taxon>Cyanobacteriota</taxon>
        <taxon>Adonisia</taxon>
        <taxon>Adonisia turfae</taxon>
    </lineage>
</organism>
<evidence type="ECO:0000313" key="1">
    <source>
        <dbReference type="EMBL" id="NEZ66192.1"/>
    </source>
</evidence>
<dbReference type="AlphaFoldDB" id="A0A6M0SEW7"/>
<dbReference type="EMBL" id="QZCE01000002">
    <property type="protein sequence ID" value="NEZ66192.1"/>
    <property type="molecule type" value="Genomic_DNA"/>
</dbReference>
<evidence type="ECO:0008006" key="3">
    <source>
        <dbReference type="Google" id="ProtNLM"/>
    </source>
</evidence>